<organism evidence="2 3">
    <name type="scientific">Puccinia triticina</name>
    <dbReference type="NCBI Taxonomy" id="208348"/>
    <lineage>
        <taxon>Eukaryota</taxon>
        <taxon>Fungi</taxon>
        <taxon>Dikarya</taxon>
        <taxon>Basidiomycota</taxon>
        <taxon>Pucciniomycotina</taxon>
        <taxon>Pucciniomycetes</taxon>
        <taxon>Pucciniales</taxon>
        <taxon>Pucciniaceae</taxon>
        <taxon>Puccinia</taxon>
    </lineage>
</organism>
<sequence>MQRAAQIFHLDRMVYNRSRLVWDYSGWKGTKPPRDNINKLNPDAPPAKPAQAKEWDYECDPLYVISICDFPWKRLPSIPVELHEDWLLWLAPHWKVGSNRPKRADNVPAIPQKEPVVQFVFISLPTAHKVLGDSVDNTLDNLFISQLVYDDLPAIEKSAYDEWEKTERQRAADQLEVANKLADEEFEAKVKAEQAETEAAMEDACKRAEDELKADQEEQDAEIEELEAKLLRHGDL</sequence>
<evidence type="ECO:0000313" key="2">
    <source>
        <dbReference type="EMBL" id="WAQ82315.1"/>
    </source>
</evidence>
<accession>A0ABY7CB09</accession>
<evidence type="ECO:0000313" key="3">
    <source>
        <dbReference type="Proteomes" id="UP001164743"/>
    </source>
</evidence>
<feature type="region of interest" description="Disordered" evidence="1">
    <location>
        <begin position="189"/>
        <end position="220"/>
    </location>
</feature>
<proteinExistence type="predicted"/>
<reference evidence="2" key="1">
    <citation type="submission" date="2022-10" db="EMBL/GenBank/DDBJ databases">
        <title>Puccinia triticina Genome sequencing and assembly.</title>
        <authorList>
            <person name="Li C."/>
        </authorList>
    </citation>
    <scope>NUCLEOTIDE SEQUENCE</scope>
    <source>
        <strain evidence="2">Pt15</strain>
    </source>
</reference>
<dbReference type="Proteomes" id="UP001164743">
    <property type="component" value="Chromosome 2A"/>
</dbReference>
<protein>
    <submittedName>
        <fullName evidence="2">Uncharacterized protein</fullName>
    </submittedName>
</protein>
<gene>
    <name evidence="2" type="ORF">PtA15_2A632</name>
</gene>
<evidence type="ECO:0000256" key="1">
    <source>
        <dbReference type="SAM" id="MobiDB-lite"/>
    </source>
</evidence>
<feature type="compositionally biased region" description="Basic and acidic residues" evidence="1">
    <location>
        <begin position="203"/>
        <end position="216"/>
    </location>
</feature>
<dbReference type="RefSeq" id="XP_053017870.1">
    <property type="nucleotide sequence ID" value="XM_053166672.1"/>
</dbReference>
<dbReference type="EMBL" id="CP110422">
    <property type="protein sequence ID" value="WAQ82315.1"/>
    <property type="molecule type" value="Genomic_DNA"/>
</dbReference>
<dbReference type="GeneID" id="77807567"/>
<keyword evidence="3" id="KW-1185">Reference proteome</keyword>
<name>A0ABY7CB09_9BASI</name>